<feature type="non-terminal residue" evidence="1">
    <location>
        <position position="1"/>
    </location>
</feature>
<accession>X6M315</accession>
<evidence type="ECO:0000313" key="2">
    <source>
        <dbReference type="Proteomes" id="UP000023152"/>
    </source>
</evidence>
<evidence type="ECO:0000313" key="1">
    <source>
        <dbReference type="EMBL" id="ETO07385.1"/>
    </source>
</evidence>
<keyword evidence="2" id="KW-1185">Reference proteome</keyword>
<name>X6M315_RETFI</name>
<proteinExistence type="predicted"/>
<sequence length="248" mass="29034">LIDKDGVSKVIDNTTYEILLLEGATFLLGENQKGLKDILVNNNLLYWGASRNVVFIKPENCKKQRFDKGWHSITFLALRIFLLFEICVRLKRDGRIHSELPRDTTFKQVYEKGVRELQVQLTTYWDYLTIETFEEEKCSELIDDWSCNVVDRLMNLKSISSNRCREISLVVCHKNHCMYLNLCKTSKSILVRVDNRWMETVPSNTPHPKNEHGLIQSYLVAYFPCSGPSINKNKKWLRIISEMQLQRV</sequence>
<gene>
    <name evidence="1" type="ORF">RFI_30008</name>
</gene>
<dbReference type="EMBL" id="ASPP01026205">
    <property type="protein sequence ID" value="ETO07385.1"/>
    <property type="molecule type" value="Genomic_DNA"/>
</dbReference>
<dbReference type="Proteomes" id="UP000023152">
    <property type="component" value="Unassembled WGS sequence"/>
</dbReference>
<dbReference type="AlphaFoldDB" id="X6M315"/>
<protein>
    <submittedName>
        <fullName evidence="1">Uncharacterized protein</fullName>
    </submittedName>
</protein>
<reference evidence="1 2" key="1">
    <citation type="journal article" date="2013" name="Curr. Biol.">
        <title>The Genome of the Foraminiferan Reticulomyxa filosa.</title>
        <authorList>
            <person name="Glockner G."/>
            <person name="Hulsmann N."/>
            <person name="Schleicher M."/>
            <person name="Noegel A.A."/>
            <person name="Eichinger L."/>
            <person name="Gallinger C."/>
            <person name="Pawlowski J."/>
            <person name="Sierra R."/>
            <person name="Euteneuer U."/>
            <person name="Pillet L."/>
            <person name="Moustafa A."/>
            <person name="Platzer M."/>
            <person name="Groth M."/>
            <person name="Szafranski K."/>
            <person name="Schliwa M."/>
        </authorList>
    </citation>
    <scope>NUCLEOTIDE SEQUENCE [LARGE SCALE GENOMIC DNA]</scope>
</reference>
<organism evidence="1 2">
    <name type="scientific">Reticulomyxa filosa</name>
    <dbReference type="NCBI Taxonomy" id="46433"/>
    <lineage>
        <taxon>Eukaryota</taxon>
        <taxon>Sar</taxon>
        <taxon>Rhizaria</taxon>
        <taxon>Retaria</taxon>
        <taxon>Foraminifera</taxon>
        <taxon>Monothalamids</taxon>
        <taxon>Reticulomyxidae</taxon>
        <taxon>Reticulomyxa</taxon>
    </lineage>
</organism>
<comment type="caution">
    <text evidence="1">The sequence shown here is derived from an EMBL/GenBank/DDBJ whole genome shotgun (WGS) entry which is preliminary data.</text>
</comment>